<reference evidence="1 2" key="1">
    <citation type="journal article" date="2015" name="Genome Announc.">
        <title>Expanding the biotechnology potential of lactobacilli through comparative genomics of 213 strains and associated genera.</title>
        <authorList>
            <person name="Sun Z."/>
            <person name="Harris H.M."/>
            <person name="McCann A."/>
            <person name="Guo C."/>
            <person name="Argimon S."/>
            <person name="Zhang W."/>
            <person name="Yang X."/>
            <person name="Jeffery I.B."/>
            <person name="Cooney J.C."/>
            <person name="Kagawa T.F."/>
            <person name="Liu W."/>
            <person name="Song Y."/>
            <person name="Salvetti E."/>
            <person name="Wrobel A."/>
            <person name="Rasinkangas P."/>
            <person name="Parkhill J."/>
            <person name="Rea M.C."/>
            <person name="O'Sullivan O."/>
            <person name="Ritari J."/>
            <person name="Douillard F.P."/>
            <person name="Paul Ross R."/>
            <person name="Yang R."/>
            <person name="Briner A.E."/>
            <person name="Felis G.E."/>
            <person name="de Vos W.M."/>
            <person name="Barrangou R."/>
            <person name="Klaenhammer T.R."/>
            <person name="Caufield P.W."/>
            <person name="Cui Y."/>
            <person name="Zhang H."/>
            <person name="O'Toole P.W."/>
        </authorList>
    </citation>
    <scope>NUCLEOTIDE SEQUENCE [LARGE SCALE GENOMIC DNA]</scope>
    <source>
        <strain evidence="1 2">DSM 15946</strain>
    </source>
</reference>
<dbReference type="AlphaFoldDB" id="A0A0R1U3F0"/>
<accession>A0A0R1U3F0</accession>
<organism evidence="1 2">
    <name type="scientific">Limosilactobacillus ingluviei DSM 15946</name>
    <dbReference type="NCBI Taxonomy" id="1423760"/>
    <lineage>
        <taxon>Bacteria</taxon>
        <taxon>Bacillati</taxon>
        <taxon>Bacillota</taxon>
        <taxon>Bacilli</taxon>
        <taxon>Lactobacillales</taxon>
        <taxon>Lactobacillaceae</taxon>
        <taxon>Limosilactobacillus</taxon>
    </lineage>
</organism>
<dbReference type="PATRIC" id="fig|1423760.3.peg.951"/>
<dbReference type="Proteomes" id="UP000050816">
    <property type="component" value="Unassembled WGS sequence"/>
</dbReference>
<evidence type="ECO:0000313" key="2">
    <source>
        <dbReference type="Proteomes" id="UP000050816"/>
    </source>
</evidence>
<dbReference type="RefSeq" id="WP_056955584.1">
    <property type="nucleotide sequence ID" value="NZ_AZFK01000087.1"/>
</dbReference>
<evidence type="ECO:0000313" key="1">
    <source>
        <dbReference type="EMBL" id="KRL87821.1"/>
    </source>
</evidence>
<proteinExistence type="predicted"/>
<dbReference type="EMBL" id="AZFK01000087">
    <property type="protein sequence ID" value="KRL87821.1"/>
    <property type="molecule type" value="Genomic_DNA"/>
</dbReference>
<gene>
    <name evidence="1" type="ORF">FC43_GL000924</name>
</gene>
<sequence>MNEEIAYQQKKIADELWVVAMMGVEVADRVKPDNPKLLKKLTIMQDNLEEIRTRINGIALALAQQEPYEEMKIHD</sequence>
<name>A0A0R1U3F0_9LACO</name>
<protein>
    <submittedName>
        <fullName evidence="1">Uncharacterized protein</fullName>
    </submittedName>
</protein>
<comment type="caution">
    <text evidence="1">The sequence shown here is derived from an EMBL/GenBank/DDBJ whole genome shotgun (WGS) entry which is preliminary data.</text>
</comment>